<proteinExistence type="predicted"/>
<gene>
    <name evidence="1" type="ORF">DY000_02032459</name>
</gene>
<organism evidence="1 2">
    <name type="scientific">Brassica cretica</name>
    <name type="common">Mustard</name>
    <dbReference type="NCBI Taxonomy" id="69181"/>
    <lineage>
        <taxon>Eukaryota</taxon>
        <taxon>Viridiplantae</taxon>
        <taxon>Streptophyta</taxon>
        <taxon>Embryophyta</taxon>
        <taxon>Tracheophyta</taxon>
        <taxon>Spermatophyta</taxon>
        <taxon>Magnoliopsida</taxon>
        <taxon>eudicotyledons</taxon>
        <taxon>Gunneridae</taxon>
        <taxon>Pentapetalae</taxon>
        <taxon>rosids</taxon>
        <taxon>malvids</taxon>
        <taxon>Brassicales</taxon>
        <taxon>Brassicaceae</taxon>
        <taxon>Brassiceae</taxon>
        <taxon>Brassica</taxon>
    </lineage>
</organism>
<accession>A0ABQ7DIT4</accession>
<comment type="caution">
    <text evidence="1">The sequence shown here is derived from an EMBL/GenBank/DDBJ whole genome shotgun (WGS) entry which is preliminary data.</text>
</comment>
<reference evidence="1 2" key="1">
    <citation type="journal article" date="2020" name="BMC Genomics">
        <title>Intraspecific diversification of the crop wild relative Brassica cretica Lam. using demographic model selection.</title>
        <authorList>
            <person name="Kioukis A."/>
            <person name="Michalopoulou V.A."/>
            <person name="Briers L."/>
            <person name="Pirintsos S."/>
            <person name="Studholme D.J."/>
            <person name="Pavlidis P."/>
            <person name="Sarris P.F."/>
        </authorList>
    </citation>
    <scope>NUCLEOTIDE SEQUENCE [LARGE SCALE GENOMIC DNA]</scope>
    <source>
        <strain evidence="2">cv. PFS-1207/04</strain>
    </source>
</reference>
<sequence length="122" mass="14531">MIWRRWDPGIGRMEIMGEDKEYLDDYGEWHRRSFPDTGVMDKGNRRNLRKHRILGNWGQISMVNQILIINKKKSQISKGIDSDFGVSIWIFLFIKEIGIYSSRCDLFGAWRIWYDPVFGNEN</sequence>
<name>A0ABQ7DIT4_BRACR</name>
<evidence type="ECO:0000313" key="2">
    <source>
        <dbReference type="Proteomes" id="UP000266723"/>
    </source>
</evidence>
<evidence type="ECO:0000313" key="1">
    <source>
        <dbReference type="EMBL" id="KAF3577999.1"/>
    </source>
</evidence>
<dbReference type="Proteomes" id="UP000266723">
    <property type="component" value="Unassembled WGS sequence"/>
</dbReference>
<protein>
    <submittedName>
        <fullName evidence="1">Uncharacterized protein</fullName>
    </submittedName>
</protein>
<dbReference type="EMBL" id="QGKV02000649">
    <property type="protein sequence ID" value="KAF3577999.1"/>
    <property type="molecule type" value="Genomic_DNA"/>
</dbReference>
<keyword evidence="2" id="KW-1185">Reference proteome</keyword>